<proteinExistence type="predicted"/>
<reference evidence="1" key="1">
    <citation type="submission" date="2018-02" db="EMBL/GenBank/DDBJ databases">
        <title>Rhizophora mucronata_Transcriptome.</title>
        <authorList>
            <person name="Meera S.P."/>
            <person name="Sreeshan A."/>
            <person name="Augustine A."/>
        </authorList>
    </citation>
    <scope>NUCLEOTIDE SEQUENCE</scope>
    <source>
        <tissue evidence="1">Leaf</tissue>
    </source>
</reference>
<evidence type="ECO:0000313" key="1">
    <source>
        <dbReference type="EMBL" id="MBX64343.1"/>
    </source>
</evidence>
<protein>
    <submittedName>
        <fullName evidence="1">Uncharacterized protein</fullName>
    </submittedName>
</protein>
<dbReference type="AlphaFoldDB" id="A0A2P2QBK8"/>
<sequence>MELLPRETFSGKQTEHKEYISRRYFDRSIQIPKQVKSPQVP</sequence>
<accession>A0A2P2QBK8</accession>
<name>A0A2P2QBK8_RHIMU</name>
<dbReference type="EMBL" id="GGEC01083859">
    <property type="protein sequence ID" value="MBX64343.1"/>
    <property type="molecule type" value="Transcribed_RNA"/>
</dbReference>
<organism evidence="1">
    <name type="scientific">Rhizophora mucronata</name>
    <name type="common">Asiatic mangrove</name>
    <dbReference type="NCBI Taxonomy" id="61149"/>
    <lineage>
        <taxon>Eukaryota</taxon>
        <taxon>Viridiplantae</taxon>
        <taxon>Streptophyta</taxon>
        <taxon>Embryophyta</taxon>
        <taxon>Tracheophyta</taxon>
        <taxon>Spermatophyta</taxon>
        <taxon>Magnoliopsida</taxon>
        <taxon>eudicotyledons</taxon>
        <taxon>Gunneridae</taxon>
        <taxon>Pentapetalae</taxon>
        <taxon>rosids</taxon>
        <taxon>fabids</taxon>
        <taxon>Malpighiales</taxon>
        <taxon>Rhizophoraceae</taxon>
        <taxon>Rhizophora</taxon>
    </lineage>
</organism>